<feature type="domain" description="DUF4097" evidence="2">
    <location>
        <begin position="45"/>
        <end position="308"/>
    </location>
</feature>
<dbReference type="EMBL" id="JAFKCV010000018">
    <property type="protein sequence ID" value="MBN7827432.1"/>
    <property type="molecule type" value="Genomic_DNA"/>
</dbReference>
<dbReference type="RefSeq" id="WP_206575544.1">
    <property type="nucleotide sequence ID" value="NZ_JAFKCV010000018.1"/>
</dbReference>
<reference evidence="3" key="1">
    <citation type="submission" date="2021-03" db="EMBL/GenBank/DDBJ databases">
        <title>novel species isolated from a fishpond in China.</title>
        <authorList>
            <person name="Lu H."/>
            <person name="Cai Z."/>
        </authorList>
    </citation>
    <scope>NUCLEOTIDE SEQUENCE</scope>
    <source>
        <strain evidence="3">JCM 30855</strain>
    </source>
</reference>
<proteinExistence type="predicted"/>
<dbReference type="Pfam" id="PF13349">
    <property type="entry name" value="DUF4097"/>
    <property type="match status" value="1"/>
</dbReference>
<organism evidence="3 4">
    <name type="scientific">Bowmanella dokdonensis</name>
    <dbReference type="NCBI Taxonomy" id="751969"/>
    <lineage>
        <taxon>Bacteria</taxon>
        <taxon>Pseudomonadati</taxon>
        <taxon>Pseudomonadota</taxon>
        <taxon>Gammaproteobacteria</taxon>
        <taxon>Alteromonadales</taxon>
        <taxon>Alteromonadaceae</taxon>
        <taxon>Bowmanella</taxon>
    </lineage>
</organism>
<protein>
    <submittedName>
        <fullName evidence="3">DUF4097 family beta strand repeat protein</fullName>
    </submittedName>
</protein>
<feature type="chain" id="PRO_5037368953" evidence="1">
    <location>
        <begin position="20"/>
        <end position="315"/>
    </location>
</feature>
<keyword evidence="1" id="KW-0732">Signal</keyword>
<evidence type="ECO:0000313" key="3">
    <source>
        <dbReference type="EMBL" id="MBN7827432.1"/>
    </source>
</evidence>
<dbReference type="Proteomes" id="UP000664654">
    <property type="component" value="Unassembled WGS sequence"/>
</dbReference>
<comment type="caution">
    <text evidence="3">The sequence shown here is derived from an EMBL/GenBank/DDBJ whole genome shotgun (WGS) entry which is preliminary data.</text>
</comment>
<accession>A0A939IT56</accession>
<sequence>MNKFIIALGLSATSLLCLAGERVDNTLEAKADGRVNIEHLSGKAVIRTWDRNEVRVSGELDDRAEELVFKRRGDEIIIHVRMPKINWGSWGKDDGDDLEIHVPRGSFVEYETVNADLDASGFTGGAELSSVNGELRVTDLKGRLLIDTVNGRISAENLQGDIKLSSVNGEIEDEGSSGEEIRYDSVNGDIRASTSIGRVRMETVNSDAELKLGKVEKLTLETVNGDTEVWLDLQEQGEVSASNVSGNLELHFATMPSARFDIEGHAGGSFTNRLSDDKASKAKYGPSRWLKFSTGSGAALVNVSTVSGRVLLDKD</sequence>
<keyword evidence="4" id="KW-1185">Reference proteome</keyword>
<feature type="signal peptide" evidence="1">
    <location>
        <begin position="1"/>
        <end position="19"/>
    </location>
</feature>
<evidence type="ECO:0000259" key="2">
    <source>
        <dbReference type="Pfam" id="PF13349"/>
    </source>
</evidence>
<gene>
    <name evidence="3" type="ORF">J0A66_19540</name>
</gene>
<evidence type="ECO:0000313" key="4">
    <source>
        <dbReference type="Proteomes" id="UP000664654"/>
    </source>
</evidence>
<dbReference type="AlphaFoldDB" id="A0A939IT56"/>
<dbReference type="InterPro" id="IPR025164">
    <property type="entry name" value="Toastrack_DUF4097"/>
</dbReference>
<name>A0A939IT56_9ALTE</name>
<evidence type="ECO:0000256" key="1">
    <source>
        <dbReference type="SAM" id="SignalP"/>
    </source>
</evidence>